<dbReference type="AlphaFoldDB" id="A0A832N792"/>
<dbReference type="InterPro" id="IPR001486">
    <property type="entry name" value="Hemoglobin_trunc"/>
</dbReference>
<dbReference type="Gene3D" id="1.10.490.10">
    <property type="entry name" value="Globins"/>
    <property type="match status" value="1"/>
</dbReference>
<dbReference type="Proteomes" id="UP000885832">
    <property type="component" value="Unassembled WGS sequence"/>
</dbReference>
<dbReference type="InterPro" id="IPR012292">
    <property type="entry name" value="Globin/Proto"/>
</dbReference>
<dbReference type="GO" id="GO:0019825">
    <property type="term" value="F:oxygen binding"/>
    <property type="evidence" value="ECO:0007669"/>
    <property type="project" value="InterPro"/>
</dbReference>
<name>A0A832N792_9GAMM</name>
<reference evidence="6" key="1">
    <citation type="journal article" date="2020" name="mSystems">
        <title>Genome- and Community-Level Interaction Insights into Carbon Utilization and Element Cycling Functions of Hydrothermarchaeota in Hydrothermal Sediment.</title>
        <authorList>
            <person name="Zhou Z."/>
            <person name="Liu Y."/>
            <person name="Xu W."/>
            <person name="Pan J."/>
            <person name="Luo Z.H."/>
            <person name="Li M."/>
        </authorList>
    </citation>
    <scope>NUCLEOTIDE SEQUENCE [LARGE SCALE GENOMIC DNA]</scope>
    <source>
        <strain evidence="6">HyVt-505</strain>
    </source>
</reference>
<keyword evidence="3 5" id="KW-0479">Metal-binding</keyword>
<proteinExistence type="predicted"/>
<evidence type="ECO:0000256" key="2">
    <source>
        <dbReference type="ARBA" id="ARBA00022617"/>
    </source>
</evidence>
<dbReference type="InterPro" id="IPR009050">
    <property type="entry name" value="Globin-like_sf"/>
</dbReference>
<dbReference type="GO" id="GO:0020037">
    <property type="term" value="F:heme binding"/>
    <property type="evidence" value="ECO:0007669"/>
    <property type="project" value="InterPro"/>
</dbReference>
<accession>A0A832N792</accession>
<keyword evidence="4 5" id="KW-0408">Iron</keyword>
<evidence type="ECO:0000256" key="5">
    <source>
        <dbReference type="PIRSR" id="PIRSR601486-1"/>
    </source>
</evidence>
<comment type="caution">
    <text evidence="6">The sequence shown here is derived from an EMBL/GenBank/DDBJ whole genome shotgun (WGS) entry which is preliminary data.</text>
</comment>
<dbReference type="GO" id="GO:0046872">
    <property type="term" value="F:metal ion binding"/>
    <property type="evidence" value="ECO:0007669"/>
    <property type="project" value="UniProtKB-KW"/>
</dbReference>
<evidence type="ECO:0000256" key="3">
    <source>
        <dbReference type="ARBA" id="ARBA00022723"/>
    </source>
</evidence>
<dbReference type="Pfam" id="PF01152">
    <property type="entry name" value="Bac_globin"/>
    <property type="match status" value="1"/>
</dbReference>
<protein>
    <submittedName>
        <fullName evidence="6">Group 1 truncated hemoglobin</fullName>
    </submittedName>
</protein>
<sequence>MAKKETLFELVGGQPTLQNVHKIFYDKVYAHPWLGKFFAEHDQTAIETRQTQFMAEKMGSDRPYFGKGMQMAHRAMYIPPELFEIRRQILSDSIKEAGVADELAERWLKIDSAFSRQIVKDSIESFYSTSWKYEKRIIIPKPH</sequence>
<gene>
    <name evidence="6" type="ORF">ENJ65_07230</name>
</gene>
<feature type="binding site" description="distal binding residue" evidence="5">
    <location>
        <position position="73"/>
    </location>
    <ligand>
        <name>heme</name>
        <dbReference type="ChEBI" id="CHEBI:30413"/>
    </ligand>
    <ligandPart>
        <name>Fe</name>
        <dbReference type="ChEBI" id="CHEBI:18248"/>
    </ligandPart>
</feature>
<dbReference type="CDD" id="cd00454">
    <property type="entry name" value="TrHb1_N"/>
    <property type="match status" value="1"/>
</dbReference>
<dbReference type="SUPFAM" id="SSF46458">
    <property type="entry name" value="Globin-like"/>
    <property type="match status" value="1"/>
</dbReference>
<organism evidence="6">
    <name type="scientific">Candidatus Tenderia electrophaga</name>
    <dbReference type="NCBI Taxonomy" id="1748243"/>
    <lineage>
        <taxon>Bacteria</taxon>
        <taxon>Pseudomonadati</taxon>
        <taxon>Pseudomonadota</taxon>
        <taxon>Gammaproteobacteria</taxon>
        <taxon>Candidatus Tenderiales</taxon>
        <taxon>Candidatus Tenderiaceae</taxon>
        <taxon>Candidatus Tenderia</taxon>
    </lineage>
</organism>
<dbReference type="EMBL" id="DRNF01000457">
    <property type="protein sequence ID" value="HHJ81411.1"/>
    <property type="molecule type" value="Genomic_DNA"/>
</dbReference>
<keyword evidence="1" id="KW-0813">Transport</keyword>
<evidence type="ECO:0000313" key="6">
    <source>
        <dbReference type="EMBL" id="HHJ81411.1"/>
    </source>
</evidence>
<evidence type="ECO:0000256" key="1">
    <source>
        <dbReference type="ARBA" id="ARBA00022448"/>
    </source>
</evidence>
<keyword evidence="2 5" id="KW-0349">Heme</keyword>
<evidence type="ECO:0000256" key="4">
    <source>
        <dbReference type="ARBA" id="ARBA00023004"/>
    </source>
</evidence>